<dbReference type="EMBL" id="MZ292756">
    <property type="protein sequence ID" value="UHN91763.1"/>
    <property type="molecule type" value="mRNA"/>
</dbReference>
<evidence type="ECO:0000256" key="14">
    <source>
        <dbReference type="PIRSR" id="PIRSR601952-1"/>
    </source>
</evidence>
<comment type="cofactor">
    <cofactor evidence="15">
        <name>Mg(2+)</name>
        <dbReference type="ChEBI" id="CHEBI:18420"/>
    </cofactor>
    <text evidence="15">Binds 1 Mg(2+) ion.</text>
</comment>
<feature type="binding site" evidence="15">
    <location>
        <position position="345"/>
    </location>
    <ligand>
        <name>Zn(2+)</name>
        <dbReference type="ChEBI" id="CHEBI:29105"/>
        <label>2</label>
    </ligand>
</feature>
<dbReference type="GO" id="GO:0004035">
    <property type="term" value="F:alkaline phosphatase activity"/>
    <property type="evidence" value="ECO:0007669"/>
    <property type="project" value="UniProtKB-EC"/>
</dbReference>
<protein>
    <recommendedName>
        <fullName evidence="3">alkaline phosphatase</fullName>
        <ecNumber evidence="3">3.1.3.1</ecNumber>
    </recommendedName>
</protein>
<dbReference type="InterPro" id="IPR017850">
    <property type="entry name" value="Alkaline_phosphatase_core_sf"/>
</dbReference>
<feature type="binding site" evidence="15">
    <location>
        <position position="60"/>
    </location>
    <ligand>
        <name>Zn(2+)</name>
        <dbReference type="ChEBI" id="CHEBI:29105"/>
        <label>2</label>
    </ligand>
</feature>
<evidence type="ECO:0000256" key="4">
    <source>
        <dbReference type="ARBA" id="ARBA00022475"/>
    </source>
</evidence>
<dbReference type="PRINTS" id="PR00113">
    <property type="entry name" value="ALKPHPHTASE"/>
</dbReference>
<organism evidence="18">
    <name type="scientific">Brachionus rotundiformis</name>
    <dbReference type="NCBI Taxonomy" id="96890"/>
    <lineage>
        <taxon>Eukaryota</taxon>
        <taxon>Metazoa</taxon>
        <taxon>Spiralia</taxon>
        <taxon>Gnathifera</taxon>
        <taxon>Rotifera</taxon>
        <taxon>Eurotatoria</taxon>
        <taxon>Monogononta</taxon>
        <taxon>Pseudotrocha</taxon>
        <taxon>Ploima</taxon>
        <taxon>Brachionidae</taxon>
        <taxon>Brachionus</taxon>
    </lineage>
</organism>
<reference evidence="18" key="1">
    <citation type="submission" date="2021-05" db="EMBL/GenBank/DDBJ databases">
        <authorList>
            <person name="Wang D."/>
            <person name="Handley S.A."/>
            <person name="Tahan S."/>
            <person name="Zhao G."/>
            <person name="Droit L."/>
            <person name="Gilbert M.H."/>
            <person name="Schiro F.R."/>
            <person name="Didier P.J."/>
            <person name="Si X."/>
            <person name="Paredes A."/>
            <person name="Virgin H.W."/>
            <person name="Bohm R.P."/>
            <person name="Mihindukulasuriya K.A."/>
        </authorList>
    </citation>
    <scope>NUCLEOTIDE SEQUENCE</scope>
</reference>
<evidence type="ECO:0000256" key="2">
    <source>
        <dbReference type="ARBA" id="ARBA00005984"/>
    </source>
</evidence>
<dbReference type="GO" id="GO:0046872">
    <property type="term" value="F:metal ion binding"/>
    <property type="evidence" value="ECO:0007669"/>
    <property type="project" value="UniProtKB-KW"/>
</dbReference>
<feature type="binding site" evidence="15">
    <location>
        <position position="336"/>
    </location>
    <ligand>
        <name>Mg(2+)</name>
        <dbReference type="ChEBI" id="CHEBI:18420"/>
    </ligand>
</feature>
<keyword evidence="4" id="KW-1003">Cell membrane</keyword>
<feature type="signal peptide" evidence="17">
    <location>
        <begin position="1"/>
        <end position="17"/>
    </location>
</feature>
<evidence type="ECO:0000256" key="5">
    <source>
        <dbReference type="ARBA" id="ARBA00022553"/>
    </source>
</evidence>
<evidence type="ECO:0000256" key="16">
    <source>
        <dbReference type="RuleBase" id="RU003946"/>
    </source>
</evidence>
<feature type="active site" description="Phosphoserine intermediate" evidence="14">
    <location>
        <position position="110"/>
    </location>
</feature>
<evidence type="ECO:0000256" key="1">
    <source>
        <dbReference type="ARBA" id="ARBA00004609"/>
    </source>
</evidence>
<keyword evidence="13" id="KW-0449">Lipoprotein</keyword>
<keyword evidence="7 15" id="KW-0479">Metal-binding</keyword>
<evidence type="ECO:0000313" key="18">
    <source>
        <dbReference type="EMBL" id="UHN91763.1"/>
    </source>
</evidence>
<dbReference type="SUPFAM" id="SSF53649">
    <property type="entry name" value="Alkaline phosphatase-like"/>
    <property type="match status" value="1"/>
</dbReference>
<dbReference type="GO" id="GO:0005886">
    <property type="term" value="C:plasma membrane"/>
    <property type="evidence" value="ECO:0007669"/>
    <property type="project" value="UniProtKB-SubCell"/>
</dbReference>
<evidence type="ECO:0000256" key="7">
    <source>
        <dbReference type="ARBA" id="ARBA00022723"/>
    </source>
</evidence>
<sequence length="514" mass="58086">MDLKFLVFFNFLSLVFGYADWSEDEYPEKWYSNARDNLEKLLSRKPNKNMAKNTILFLGDGMGITTITAGRILKGQLKGRNGEEEVTNMESMDNVALSKTYGIDSQTTDSAATATAYLTGVKTRVAMIGLSGRAKIRECSPQLENYKVKSILKWAKEAGKSVGIVTTTRITHATPAGTYAHTSYRNFETFDGKVFNLTHQQNGCKDIAAQLIDENSYIDVIFGGGRRKFLRKEDRDYHEWNKTGERVDNRNLINDWHYKMEQMNKTHKFVWNISDFENLRPNQYDHVLGILAWDHMKYEADRVVEDYIDEPSISEMTQKAIELLSTNPNGYFLLVEGGRIDLAHHNSNARRALEEFVAFDEAIGLANKMVDHEDTLVVVTADHSHEFNIGGYSKRGNPILGLVDSIEYRELSSGGYTFTSLSYGNGPGGLKEIRNRNLTAKETTNIDYHQESAVFMEYETHGGEDVAIFAKGPMSHLFDGTVEQSFIAYAMAYASCIGPFDRNSYPTCEFERGA</sequence>
<evidence type="ECO:0000256" key="9">
    <source>
        <dbReference type="ARBA" id="ARBA00022833"/>
    </source>
</evidence>
<dbReference type="SMART" id="SM00098">
    <property type="entry name" value="alkPPc"/>
    <property type="match status" value="1"/>
</dbReference>
<feature type="binding site" evidence="15">
    <location>
        <position position="383"/>
    </location>
    <ligand>
        <name>Zn(2+)</name>
        <dbReference type="ChEBI" id="CHEBI:29105"/>
        <label>2</label>
    </ligand>
</feature>
<dbReference type="AlphaFoldDB" id="A0A8K1XH07"/>
<dbReference type="CDD" id="cd16012">
    <property type="entry name" value="ALP"/>
    <property type="match status" value="1"/>
</dbReference>
<dbReference type="FunFam" id="3.40.720.10:FF:000008">
    <property type="entry name" value="Alkaline phosphatase"/>
    <property type="match status" value="1"/>
</dbReference>
<feature type="binding site" evidence="15">
    <location>
        <position position="341"/>
    </location>
    <ligand>
        <name>Zn(2+)</name>
        <dbReference type="ChEBI" id="CHEBI:29105"/>
        <label>2</label>
    </ligand>
</feature>
<evidence type="ECO:0000256" key="13">
    <source>
        <dbReference type="ARBA" id="ARBA00023288"/>
    </source>
</evidence>
<dbReference type="GO" id="GO:0098552">
    <property type="term" value="C:side of membrane"/>
    <property type="evidence" value="ECO:0007669"/>
    <property type="project" value="UniProtKB-KW"/>
</dbReference>
<dbReference type="EC" id="3.1.3.1" evidence="3"/>
<accession>A0A8K1XH07</accession>
<feature type="binding site" evidence="15">
    <location>
        <position position="461"/>
    </location>
    <ligand>
        <name>Zn(2+)</name>
        <dbReference type="ChEBI" id="CHEBI:29105"/>
        <label>2</label>
    </ligand>
</feature>
<keyword evidence="6" id="KW-0336">GPI-anchor</keyword>
<evidence type="ECO:0000256" key="8">
    <source>
        <dbReference type="ARBA" id="ARBA00022801"/>
    </source>
</evidence>
<comment type="similarity">
    <text evidence="2 16">Belongs to the alkaline phosphatase family.</text>
</comment>
<keyword evidence="9 15" id="KW-0862">Zinc</keyword>
<evidence type="ECO:0000256" key="10">
    <source>
        <dbReference type="ARBA" id="ARBA00022842"/>
    </source>
</evidence>
<dbReference type="PANTHER" id="PTHR11596">
    <property type="entry name" value="ALKALINE PHOSPHATASE"/>
    <property type="match status" value="1"/>
</dbReference>
<gene>
    <name evidence="18" type="primary">AKP4</name>
</gene>
<dbReference type="InterPro" id="IPR001952">
    <property type="entry name" value="Alkaline_phosphatase"/>
</dbReference>
<evidence type="ECO:0000256" key="6">
    <source>
        <dbReference type="ARBA" id="ARBA00022622"/>
    </source>
</evidence>
<name>A0A8K1XH07_9BILA</name>
<dbReference type="Gene3D" id="3.40.720.10">
    <property type="entry name" value="Alkaline Phosphatase, subunit A"/>
    <property type="match status" value="1"/>
</dbReference>
<comment type="subcellular location">
    <subcellularLocation>
        <location evidence="1">Cell membrane</location>
        <topology evidence="1">Lipid-anchor</topology>
        <topology evidence="1">GPI-anchor</topology>
    </subcellularLocation>
</comment>
<keyword evidence="5" id="KW-0597">Phosphoprotein</keyword>
<keyword evidence="8" id="KW-0378">Hydrolase</keyword>
<evidence type="ECO:0000256" key="3">
    <source>
        <dbReference type="ARBA" id="ARBA00012647"/>
    </source>
</evidence>
<keyword evidence="12" id="KW-0325">Glycoprotein</keyword>
<dbReference type="Pfam" id="PF00245">
    <property type="entry name" value="Alk_phosphatase"/>
    <property type="match status" value="1"/>
</dbReference>
<evidence type="ECO:0000256" key="17">
    <source>
        <dbReference type="SAM" id="SignalP"/>
    </source>
</evidence>
<feature type="binding site" evidence="15">
    <location>
        <position position="60"/>
    </location>
    <ligand>
        <name>Mg(2+)</name>
        <dbReference type="ChEBI" id="CHEBI:18420"/>
    </ligand>
</feature>
<evidence type="ECO:0000256" key="15">
    <source>
        <dbReference type="PIRSR" id="PIRSR601952-2"/>
    </source>
</evidence>
<keyword evidence="10 15" id="KW-0460">Magnesium</keyword>
<feature type="chain" id="PRO_5035474597" description="alkaline phosphatase" evidence="17">
    <location>
        <begin position="18"/>
        <end position="514"/>
    </location>
</feature>
<dbReference type="SMR" id="A0A8K1XH07"/>
<dbReference type="PANTHER" id="PTHR11596:SF5">
    <property type="entry name" value="ALKALINE PHOSPHATASE"/>
    <property type="match status" value="1"/>
</dbReference>
<feature type="binding site" evidence="15">
    <location>
        <position position="172"/>
    </location>
    <ligand>
        <name>Mg(2+)</name>
        <dbReference type="ChEBI" id="CHEBI:18420"/>
    </ligand>
</feature>
<keyword evidence="17" id="KW-0732">Signal</keyword>
<proteinExistence type="evidence at transcript level"/>
<feature type="binding site" evidence="15">
    <location>
        <position position="382"/>
    </location>
    <ligand>
        <name>Zn(2+)</name>
        <dbReference type="ChEBI" id="CHEBI:29105"/>
        <label>2</label>
    </ligand>
</feature>
<evidence type="ECO:0000256" key="12">
    <source>
        <dbReference type="ARBA" id="ARBA00023180"/>
    </source>
</evidence>
<keyword evidence="11" id="KW-0472">Membrane</keyword>
<feature type="binding site" evidence="15">
    <location>
        <position position="174"/>
    </location>
    <ligand>
        <name>Mg(2+)</name>
        <dbReference type="ChEBI" id="CHEBI:18420"/>
    </ligand>
</feature>
<comment type="cofactor">
    <cofactor evidence="15">
        <name>Zn(2+)</name>
        <dbReference type="ChEBI" id="CHEBI:29105"/>
    </cofactor>
    <text evidence="15">Binds 2 Zn(2+) ions.</text>
</comment>
<evidence type="ECO:0000256" key="11">
    <source>
        <dbReference type="ARBA" id="ARBA00023136"/>
    </source>
</evidence>